<keyword evidence="1" id="KW-0472">Membrane</keyword>
<keyword evidence="1" id="KW-0812">Transmembrane</keyword>
<evidence type="ECO:0000313" key="3">
    <source>
        <dbReference type="Proteomes" id="UP000204221"/>
    </source>
</evidence>
<evidence type="ECO:0000313" key="2">
    <source>
        <dbReference type="EMBL" id="ASO17876.1"/>
    </source>
</evidence>
<dbReference type="EMBL" id="CP022521">
    <property type="protein sequence ID" value="ASO17876.1"/>
    <property type="molecule type" value="Genomic_DNA"/>
</dbReference>
<keyword evidence="1" id="KW-1133">Transmembrane helix</keyword>
<dbReference type="KEGG" id="ahg:AHOG_01045"/>
<organism evidence="2 3">
    <name type="scientific">Actinoalloteichus hoggarensis</name>
    <dbReference type="NCBI Taxonomy" id="1470176"/>
    <lineage>
        <taxon>Bacteria</taxon>
        <taxon>Bacillati</taxon>
        <taxon>Actinomycetota</taxon>
        <taxon>Actinomycetes</taxon>
        <taxon>Pseudonocardiales</taxon>
        <taxon>Pseudonocardiaceae</taxon>
        <taxon>Actinoalloteichus</taxon>
    </lineage>
</organism>
<accession>A0A221VWF3</accession>
<gene>
    <name evidence="2" type="ORF">AHOG_01045</name>
</gene>
<feature type="transmembrane region" description="Helical" evidence="1">
    <location>
        <begin position="82"/>
        <end position="100"/>
    </location>
</feature>
<name>A0A221VWF3_9PSEU</name>
<protein>
    <recommendedName>
        <fullName evidence="4">YGGT family protein</fullName>
    </recommendedName>
</protein>
<proteinExistence type="predicted"/>
<reference evidence="2 3" key="1">
    <citation type="submission" date="2017-07" db="EMBL/GenBank/DDBJ databases">
        <title>Complete genome sequence of Actinoalloteichus hoggarensis DSM 45943, type strain of Actinoalloteichus hoggarensis.</title>
        <authorList>
            <person name="Ruckert C."/>
            <person name="Nouioui I."/>
            <person name="Willmese J."/>
            <person name="van Wezel G."/>
            <person name="Klenk H.-P."/>
            <person name="Kalinowski J."/>
            <person name="Zotchev S.B."/>
        </authorList>
    </citation>
    <scope>NUCLEOTIDE SEQUENCE [LARGE SCALE GENOMIC DNA]</scope>
    <source>
        <strain evidence="2 3">DSM 45943</strain>
    </source>
</reference>
<keyword evidence="3" id="KW-1185">Reference proteome</keyword>
<dbReference type="Proteomes" id="UP000204221">
    <property type="component" value="Chromosome"/>
</dbReference>
<evidence type="ECO:0000256" key="1">
    <source>
        <dbReference type="SAM" id="Phobius"/>
    </source>
</evidence>
<evidence type="ECO:0008006" key="4">
    <source>
        <dbReference type="Google" id="ProtNLM"/>
    </source>
</evidence>
<feature type="transmembrane region" description="Helical" evidence="1">
    <location>
        <begin position="21"/>
        <end position="42"/>
    </location>
</feature>
<sequence>MVRNTHLMAASNRGSSGLAGLINAVGFVLAAVLVANVLLVLLNVDSSIEVVQLIGNLADWLSLWWPGLIQVDDATLQVLVDHGIAALFWVVVAGILARAFG</sequence>
<dbReference type="AlphaFoldDB" id="A0A221VWF3"/>